<evidence type="ECO:0000313" key="3">
    <source>
        <dbReference type="EMBL" id="CAB4197870.1"/>
    </source>
</evidence>
<evidence type="ECO:0000313" key="2">
    <source>
        <dbReference type="EMBL" id="CAB4181923.1"/>
    </source>
</evidence>
<dbReference type="EMBL" id="LR797019">
    <property type="protein sequence ID" value="CAB4181923.1"/>
    <property type="molecule type" value="Genomic_DNA"/>
</dbReference>
<dbReference type="EMBL" id="LR797375">
    <property type="protein sequence ID" value="CAB4211611.1"/>
    <property type="molecule type" value="Genomic_DNA"/>
</dbReference>
<sequence length="88" mass="10059">MKIEKEVKMTEFETKCYGISEETIRKEYMGSITARLSGLEMVAMSVLSDAQELMSFSNDQATDQARKNINIAKFIMSEMMEARMTETV</sequence>
<evidence type="ECO:0000313" key="1">
    <source>
        <dbReference type="EMBL" id="CAB4170988.1"/>
    </source>
</evidence>
<dbReference type="EMBL" id="LR797272">
    <property type="protein sequence ID" value="CAB4197870.1"/>
    <property type="molecule type" value="Genomic_DNA"/>
</dbReference>
<dbReference type="EMBL" id="LR796861">
    <property type="protein sequence ID" value="CAB4170988.1"/>
    <property type="molecule type" value="Genomic_DNA"/>
</dbReference>
<evidence type="ECO:0000313" key="4">
    <source>
        <dbReference type="EMBL" id="CAB4211611.1"/>
    </source>
</evidence>
<proteinExistence type="predicted"/>
<name>A0A6J5RK01_9CAUD</name>
<evidence type="ECO:0000313" key="5">
    <source>
        <dbReference type="EMBL" id="CAB5238184.1"/>
    </source>
</evidence>
<gene>
    <name evidence="2" type="ORF">UFOVP1066_80</name>
    <name evidence="3" type="ORF">UFOVP1315_35</name>
    <name evidence="4" type="ORF">UFOVP1421_218</name>
    <name evidence="5" type="ORF">UFOVP1525_6</name>
    <name evidence="1" type="ORF">UFOVP909_191</name>
</gene>
<accession>A0A6J5RK01</accession>
<dbReference type="EMBL" id="LR798454">
    <property type="protein sequence ID" value="CAB5238184.1"/>
    <property type="molecule type" value="Genomic_DNA"/>
</dbReference>
<organism evidence="3">
    <name type="scientific">uncultured Caudovirales phage</name>
    <dbReference type="NCBI Taxonomy" id="2100421"/>
    <lineage>
        <taxon>Viruses</taxon>
        <taxon>Duplodnaviria</taxon>
        <taxon>Heunggongvirae</taxon>
        <taxon>Uroviricota</taxon>
        <taxon>Caudoviricetes</taxon>
        <taxon>Peduoviridae</taxon>
        <taxon>Maltschvirus</taxon>
        <taxon>Maltschvirus maltsch</taxon>
    </lineage>
</organism>
<reference evidence="3" key="1">
    <citation type="submission" date="2020-05" db="EMBL/GenBank/DDBJ databases">
        <authorList>
            <person name="Chiriac C."/>
            <person name="Salcher M."/>
            <person name="Ghai R."/>
            <person name="Kavagutti S V."/>
        </authorList>
    </citation>
    <scope>NUCLEOTIDE SEQUENCE</scope>
</reference>
<protein>
    <submittedName>
        <fullName evidence="3">Uncharacterized protein</fullName>
    </submittedName>
</protein>